<dbReference type="AlphaFoldDB" id="A0A1J4JQ00"/>
<gene>
    <name evidence="8" type="ORF">TRFO_32069</name>
</gene>
<dbReference type="InterPro" id="IPR002073">
    <property type="entry name" value="PDEase_catalytic_dom"/>
</dbReference>
<dbReference type="InterPro" id="IPR003018">
    <property type="entry name" value="GAF"/>
</dbReference>
<dbReference type="InterPro" id="IPR029016">
    <property type="entry name" value="GAF-like_dom_sf"/>
</dbReference>
<keyword evidence="9" id="KW-1185">Reference proteome</keyword>
<evidence type="ECO:0000256" key="3">
    <source>
        <dbReference type="PIRSR" id="PIRSR623088-1"/>
    </source>
</evidence>
<feature type="binding site" evidence="4">
    <location>
        <position position="955"/>
    </location>
    <ligand>
        <name>AMP</name>
        <dbReference type="ChEBI" id="CHEBI:456215"/>
    </ligand>
</feature>
<keyword evidence="2" id="KW-0378">Hydrolase</keyword>
<dbReference type="PRINTS" id="PR00387">
    <property type="entry name" value="PDIESTERASE1"/>
</dbReference>
<feature type="binding site" evidence="4">
    <location>
        <begin position="803"/>
        <end position="807"/>
    </location>
    <ligand>
        <name>AMP</name>
        <dbReference type="ChEBI" id="CHEBI:456215"/>
    </ligand>
</feature>
<feature type="binding site" evidence="5">
    <location>
        <position position="844"/>
    </location>
    <ligand>
        <name>Zn(2+)</name>
        <dbReference type="ChEBI" id="CHEBI:29105"/>
        <label>1</label>
    </ligand>
</feature>
<dbReference type="SMART" id="SM00065">
    <property type="entry name" value="GAF"/>
    <property type="match status" value="2"/>
</dbReference>
<dbReference type="Gene3D" id="3.30.450.40">
    <property type="match status" value="4"/>
</dbReference>
<feature type="binding site" evidence="4">
    <location>
        <position position="1007"/>
    </location>
    <ligand>
        <name>AMP</name>
        <dbReference type="ChEBI" id="CHEBI:456215"/>
    </ligand>
</feature>
<dbReference type="GeneID" id="94842996"/>
<dbReference type="Pfam" id="PF00233">
    <property type="entry name" value="PDEase_I"/>
    <property type="match status" value="1"/>
</dbReference>
<feature type="binding site" evidence="5">
    <location>
        <position position="844"/>
    </location>
    <ligand>
        <name>Zn(2+)</name>
        <dbReference type="ChEBI" id="CHEBI:29105"/>
        <label>2</label>
    </ligand>
</feature>
<sequence>MRSSFRQIRKGPTKPHISNIISKPQSQCAPVLSKHSYHVAPSMHNIKQFDSPNESPSSENLVKDMNQNYNFNADQLCDLFVSKAATMPLCAAVESFLKEKFKASTVIYWQEIPNAQILYSPTMKLKNDHSNGIIGTCYFQRTVMRVPQNSAHPSFSSQVDGKIASNSSSLLLFPLYDWRNALCAIAEVVSDLGEFSQDDEVFANWFSSKFKLFSKWLKQPFVNDNSLHELMEIHDHEAFTNIICRKMRETFDCREFEIWTYQKKQDKMMKFQEPIESTEGGIVGDSLTREQTINAISNRLNSSYNSKIDGDLEESVLSIPVTEKEDELVHSVALRGSNHDLFNKDDEDTLKKLAPFILLAYANAQEFSGLHNDVKSSREEQDSLAILLDVIETMLSQLDSNKLYEMILEKGRSLTSSDRCSLFLLDESKESLASFYQTGLNKPIVIPVSNGIAGRTLKEKKVYNIPDAYECEYFNSNTDRETGYRTKSILSVPIYSTRGEVIGVTQMINKKGNTPFSEWDGKIIQIFNIFCGIAIDNAKLYKESVDSSNLLKPFLNTAFALTKSEDIKNMLNDILKNARVTVQAERCSLFLYDESSQQLSSFLADGGKVPPTIPMNIGIAAAACKEKEGIVENDVYKSPDFNRQIDVETGYKTRNIIASPIIGPDGEILGIVEMLNKKSGDFQHSDLETTNAFASFASVALQKNRLKDIAQYGDIEVESSKYISDSEKSLYTIPEKLTLTEEEKKTVTSLNCFAVDFKGVGHIKELFYFFNYFNLLEKYKVTNDRFFRFISTISRTYTTTSYHNWTHACDVTQYLTYQLITSHADKIFNSDELFIMLTSGVCHDANHSGLNNVYNVKAETPLGILFKDTSVMEMHHLTISIPIISQSDINLFGSFDDNEIKKMWTLFINLILSTDMAKHFELVKKGQALIENKEFDWSNQEHRLLGMQILIKIADISNVSRPFEYADKWCDILNEEFFHQGDLEKSSGIGLTSPLNDREHPDKPKSQIGFYNFICLPLYTVASQIYPELIVNADSVRSNLEKWKELAAANAAKAEENKQ</sequence>
<feature type="binding site" evidence="4">
    <location>
        <position position="844"/>
    </location>
    <ligand>
        <name>AMP</name>
        <dbReference type="ChEBI" id="CHEBI:456215"/>
    </ligand>
</feature>
<evidence type="ECO:0000256" key="6">
    <source>
        <dbReference type="SAM" id="MobiDB-lite"/>
    </source>
</evidence>
<feature type="binding site" evidence="5">
    <location>
        <position position="955"/>
    </location>
    <ligand>
        <name>Zn(2+)</name>
        <dbReference type="ChEBI" id="CHEBI:29105"/>
        <label>1</label>
    </ligand>
</feature>
<name>A0A1J4JQ00_9EUKA</name>
<dbReference type="RefSeq" id="XP_068354321.1">
    <property type="nucleotide sequence ID" value="XM_068508292.1"/>
</dbReference>
<feature type="binding site" evidence="5">
    <location>
        <position position="807"/>
    </location>
    <ligand>
        <name>Zn(2+)</name>
        <dbReference type="ChEBI" id="CHEBI:29105"/>
        <label>1</label>
    </ligand>
</feature>
<evidence type="ECO:0000313" key="9">
    <source>
        <dbReference type="Proteomes" id="UP000179807"/>
    </source>
</evidence>
<dbReference type="OrthoDB" id="546632at2759"/>
<dbReference type="PANTHER" id="PTHR11347">
    <property type="entry name" value="CYCLIC NUCLEOTIDE PHOSPHODIESTERASE"/>
    <property type="match status" value="1"/>
</dbReference>
<feature type="domain" description="PDEase" evidence="7">
    <location>
        <begin position="730"/>
        <end position="1050"/>
    </location>
</feature>
<evidence type="ECO:0000259" key="7">
    <source>
        <dbReference type="PROSITE" id="PS51845"/>
    </source>
</evidence>
<feature type="binding site" evidence="5">
    <location>
        <position position="843"/>
    </location>
    <ligand>
        <name>Zn(2+)</name>
        <dbReference type="ChEBI" id="CHEBI:29105"/>
        <label>1</label>
    </ligand>
</feature>
<dbReference type="GO" id="GO:0007165">
    <property type="term" value="P:signal transduction"/>
    <property type="evidence" value="ECO:0007669"/>
    <property type="project" value="InterPro"/>
</dbReference>
<dbReference type="InterPro" id="IPR036971">
    <property type="entry name" value="PDEase_catalytic_dom_sf"/>
</dbReference>
<dbReference type="PROSITE" id="PS51845">
    <property type="entry name" value="PDEASE_I_2"/>
    <property type="match status" value="1"/>
</dbReference>
<dbReference type="EMBL" id="MLAK01000924">
    <property type="protein sequence ID" value="OHT01185.1"/>
    <property type="molecule type" value="Genomic_DNA"/>
</dbReference>
<accession>A0A1J4JQ00</accession>
<organism evidence="8 9">
    <name type="scientific">Tritrichomonas foetus</name>
    <dbReference type="NCBI Taxonomy" id="1144522"/>
    <lineage>
        <taxon>Eukaryota</taxon>
        <taxon>Metamonada</taxon>
        <taxon>Parabasalia</taxon>
        <taxon>Tritrichomonadida</taxon>
        <taxon>Tritrichomonadidae</taxon>
        <taxon>Tritrichomonas</taxon>
    </lineage>
</organism>
<evidence type="ECO:0000256" key="1">
    <source>
        <dbReference type="ARBA" id="ARBA00022723"/>
    </source>
</evidence>
<protein>
    <submittedName>
        <fullName evidence="8">3'5'-cyclic nucleotide phosphodiesterase family protein</fullName>
    </submittedName>
</protein>
<feature type="region of interest" description="Disordered" evidence="6">
    <location>
        <begin position="1"/>
        <end position="20"/>
    </location>
</feature>
<evidence type="ECO:0000313" key="8">
    <source>
        <dbReference type="EMBL" id="OHT01185.1"/>
    </source>
</evidence>
<dbReference type="SUPFAM" id="SSF55781">
    <property type="entry name" value="GAF domain-like"/>
    <property type="match status" value="4"/>
</dbReference>
<evidence type="ECO:0000256" key="4">
    <source>
        <dbReference type="PIRSR" id="PIRSR623088-2"/>
    </source>
</evidence>
<dbReference type="GO" id="GO:0046872">
    <property type="term" value="F:metal ion binding"/>
    <property type="evidence" value="ECO:0007669"/>
    <property type="project" value="UniProtKB-KW"/>
</dbReference>
<evidence type="ECO:0000256" key="2">
    <source>
        <dbReference type="ARBA" id="ARBA00022801"/>
    </source>
</evidence>
<dbReference type="Gene3D" id="1.10.1300.10">
    <property type="entry name" value="3'5'-cyclic nucleotide phosphodiesterase, catalytic domain"/>
    <property type="match status" value="1"/>
</dbReference>
<reference evidence="8" key="1">
    <citation type="submission" date="2016-10" db="EMBL/GenBank/DDBJ databases">
        <authorList>
            <person name="Benchimol M."/>
            <person name="Almeida L.G."/>
            <person name="Vasconcelos A.T."/>
            <person name="Perreira-Neves A."/>
            <person name="Rosa I.A."/>
            <person name="Tasca T."/>
            <person name="Bogo M.R."/>
            <person name="de Souza W."/>
        </authorList>
    </citation>
    <scope>NUCLEOTIDE SEQUENCE [LARGE SCALE GENOMIC DNA]</scope>
    <source>
        <strain evidence="8">K</strain>
    </source>
</reference>
<keyword evidence="1 5" id="KW-0479">Metal-binding</keyword>
<dbReference type="Proteomes" id="UP000179807">
    <property type="component" value="Unassembled WGS sequence"/>
</dbReference>
<dbReference type="GO" id="GO:0004114">
    <property type="term" value="F:3',5'-cyclic-nucleotide phosphodiesterase activity"/>
    <property type="evidence" value="ECO:0007669"/>
    <property type="project" value="InterPro"/>
</dbReference>
<evidence type="ECO:0000256" key="5">
    <source>
        <dbReference type="PIRSR" id="PIRSR623088-3"/>
    </source>
</evidence>
<dbReference type="SUPFAM" id="SSF109604">
    <property type="entry name" value="HD-domain/PDEase-like"/>
    <property type="match status" value="1"/>
</dbReference>
<dbReference type="Pfam" id="PF01590">
    <property type="entry name" value="GAF"/>
    <property type="match status" value="2"/>
</dbReference>
<feature type="active site" description="Proton donor" evidence="3">
    <location>
        <position position="803"/>
    </location>
</feature>
<comment type="caution">
    <text evidence="8">The sequence shown here is derived from an EMBL/GenBank/DDBJ whole genome shotgun (WGS) entry which is preliminary data.</text>
</comment>
<proteinExistence type="predicted"/>
<dbReference type="VEuPathDB" id="TrichDB:TRFO_32069"/>
<dbReference type="InterPro" id="IPR023088">
    <property type="entry name" value="PDEase"/>
</dbReference>